<evidence type="ECO:0000313" key="2">
    <source>
        <dbReference type="EMBL" id="QOV90245.1"/>
    </source>
</evidence>
<dbReference type="InterPro" id="IPR050312">
    <property type="entry name" value="IolE/XylAMocC-like"/>
</dbReference>
<evidence type="ECO:0000259" key="1">
    <source>
        <dbReference type="Pfam" id="PF01261"/>
    </source>
</evidence>
<dbReference type="KEGG" id="hbs:IPV69_02400"/>
<dbReference type="Gene3D" id="3.20.20.150">
    <property type="entry name" value="Divalent-metal-dependent TIM barrel enzymes"/>
    <property type="match status" value="1"/>
</dbReference>
<keyword evidence="2" id="KW-0413">Isomerase</keyword>
<dbReference type="RefSeq" id="WP_206293321.1">
    <property type="nucleotide sequence ID" value="NZ_CP063458.1"/>
</dbReference>
<evidence type="ECO:0000313" key="3">
    <source>
        <dbReference type="Proteomes" id="UP000593765"/>
    </source>
</evidence>
<keyword evidence="3" id="KW-1185">Reference proteome</keyword>
<protein>
    <submittedName>
        <fullName evidence="2">Sugar phosphate isomerase/epimerase</fullName>
    </submittedName>
</protein>
<sequence>MQLHGHTIAVCSWSLQPKSMAELVAKVKKLGVNHMQLALNELSQMEPAKRQAELAELKASGIQLTGGMLHFAGEDYSSIARIRETGGFIPDGEWGDRKKITADVAKLAKELNAGAILAHVGFVPPHGHAGYKPAVERVREVAKMLAAQGLVLHMETGQEPAGELLSFMNDLNEPNVFINFDPANMILYGAGEPIPAIKLLGKHIKHVHAKDATASARPGVEWGAEVPFGTGQVGVKRFLSALKEVGYTGPLALEREAGDNRLGDIAAGIEAIKSNVPA</sequence>
<dbReference type="EMBL" id="CP063458">
    <property type="protein sequence ID" value="QOV90245.1"/>
    <property type="molecule type" value="Genomic_DNA"/>
</dbReference>
<accession>A0A7M2WXM2</accession>
<name>A0A7M2WXM2_9BACT</name>
<dbReference type="Pfam" id="PF01261">
    <property type="entry name" value="AP_endonuc_2"/>
    <property type="match status" value="1"/>
</dbReference>
<reference evidence="2 3" key="1">
    <citation type="submission" date="2020-10" db="EMBL/GenBank/DDBJ databases">
        <title>Wide distribution of Phycisphaera-like planctomycetes from WD2101 soil group in peatlands and genome analysis of the first cultivated representative.</title>
        <authorList>
            <person name="Dedysh S.N."/>
            <person name="Beletsky A.V."/>
            <person name="Ivanova A."/>
            <person name="Kulichevskaya I.S."/>
            <person name="Suzina N.E."/>
            <person name="Philippov D.A."/>
            <person name="Rakitin A.L."/>
            <person name="Mardanov A.V."/>
            <person name="Ravin N.V."/>
        </authorList>
    </citation>
    <scope>NUCLEOTIDE SEQUENCE [LARGE SCALE GENOMIC DNA]</scope>
    <source>
        <strain evidence="2 3">M1803</strain>
    </source>
</reference>
<feature type="domain" description="Xylose isomerase-like TIM barrel" evidence="1">
    <location>
        <begin position="24"/>
        <end position="274"/>
    </location>
</feature>
<gene>
    <name evidence="2" type="ORF">IPV69_02400</name>
</gene>
<dbReference type="InterPro" id="IPR036237">
    <property type="entry name" value="Xyl_isomerase-like_sf"/>
</dbReference>
<dbReference type="PANTHER" id="PTHR12110:SF41">
    <property type="entry name" value="INOSOSE DEHYDRATASE"/>
    <property type="match status" value="1"/>
</dbReference>
<dbReference type="GO" id="GO:0016853">
    <property type="term" value="F:isomerase activity"/>
    <property type="evidence" value="ECO:0007669"/>
    <property type="project" value="UniProtKB-KW"/>
</dbReference>
<proteinExistence type="predicted"/>
<dbReference type="InterPro" id="IPR013022">
    <property type="entry name" value="Xyl_isomerase-like_TIM-brl"/>
</dbReference>
<dbReference type="PANTHER" id="PTHR12110">
    <property type="entry name" value="HYDROXYPYRUVATE ISOMERASE"/>
    <property type="match status" value="1"/>
</dbReference>
<dbReference type="SUPFAM" id="SSF51658">
    <property type="entry name" value="Xylose isomerase-like"/>
    <property type="match status" value="1"/>
</dbReference>
<dbReference type="AlphaFoldDB" id="A0A7M2WXM2"/>
<organism evidence="2 3">
    <name type="scientific">Humisphaera borealis</name>
    <dbReference type="NCBI Taxonomy" id="2807512"/>
    <lineage>
        <taxon>Bacteria</taxon>
        <taxon>Pseudomonadati</taxon>
        <taxon>Planctomycetota</taxon>
        <taxon>Phycisphaerae</taxon>
        <taxon>Tepidisphaerales</taxon>
        <taxon>Tepidisphaeraceae</taxon>
        <taxon>Humisphaera</taxon>
    </lineage>
</organism>
<dbReference type="Proteomes" id="UP000593765">
    <property type="component" value="Chromosome"/>
</dbReference>